<gene>
    <name evidence="2" type="ORF">ACFSCT_02530</name>
</gene>
<dbReference type="RefSeq" id="WP_379139886.1">
    <property type="nucleotide sequence ID" value="NZ_JBHUEN010000006.1"/>
</dbReference>
<dbReference type="InterPro" id="IPR017516">
    <property type="entry name" value="AbrB_dup"/>
</dbReference>
<accession>A0ABW4R4F9</accession>
<dbReference type="EMBL" id="JBHUEN010000006">
    <property type="protein sequence ID" value="MFD1880590.1"/>
    <property type="molecule type" value="Genomic_DNA"/>
</dbReference>
<keyword evidence="1" id="KW-0812">Transmembrane</keyword>
<dbReference type="Pfam" id="PF05145">
    <property type="entry name" value="AbrB"/>
    <property type="match status" value="1"/>
</dbReference>
<feature type="transmembrane region" description="Helical" evidence="1">
    <location>
        <begin position="148"/>
        <end position="168"/>
    </location>
</feature>
<dbReference type="NCBIfam" id="TIGR03082">
    <property type="entry name" value="Gneg_AbrB_dup"/>
    <property type="match status" value="2"/>
</dbReference>
<keyword evidence="1" id="KW-1133">Transmembrane helix</keyword>
<protein>
    <submittedName>
        <fullName evidence="2">AbrB family transcriptional regulator</fullName>
    </submittedName>
</protein>
<dbReference type="InterPro" id="IPR007820">
    <property type="entry name" value="AbrB_fam"/>
</dbReference>
<evidence type="ECO:0000313" key="2">
    <source>
        <dbReference type="EMBL" id="MFD1880590.1"/>
    </source>
</evidence>
<feature type="transmembrane region" description="Helical" evidence="1">
    <location>
        <begin position="119"/>
        <end position="136"/>
    </location>
</feature>
<keyword evidence="3" id="KW-1185">Reference proteome</keyword>
<evidence type="ECO:0000313" key="3">
    <source>
        <dbReference type="Proteomes" id="UP001597213"/>
    </source>
</evidence>
<dbReference type="PIRSF" id="PIRSF038991">
    <property type="entry name" value="Protein_AbrB"/>
    <property type="match status" value="1"/>
</dbReference>
<feature type="transmembrane region" description="Helical" evidence="1">
    <location>
        <begin position="88"/>
        <end position="110"/>
    </location>
</feature>
<dbReference type="PANTHER" id="PTHR38457:SF1">
    <property type="entry name" value="REGULATOR ABRB-RELATED"/>
    <property type="match status" value="1"/>
</dbReference>
<comment type="caution">
    <text evidence="2">The sequence shown here is derived from an EMBL/GenBank/DDBJ whole genome shotgun (WGS) entry which is preliminary data.</text>
</comment>
<proteinExistence type="predicted"/>
<dbReference type="Proteomes" id="UP001597213">
    <property type="component" value="Unassembled WGS sequence"/>
</dbReference>
<organism evidence="2 3">
    <name type="scientific">Paracoccus pacificus</name>
    <dbReference type="NCBI Taxonomy" id="1463598"/>
    <lineage>
        <taxon>Bacteria</taxon>
        <taxon>Pseudomonadati</taxon>
        <taxon>Pseudomonadota</taxon>
        <taxon>Alphaproteobacteria</taxon>
        <taxon>Rhodobacterales</taxon>
        <taxon>Paracoccaceae</taxon>
        <taxon>Paracoccus</taxon>
    </lineage>
</organism>
<sequence>MPKRLNRHVFLGFGLALIIGTAGGFLFHALRVPLAWMLGAMTASSIAAIAGAPVAAPAAARIPMTALIGVILGSSVRPDLFDHLNEWVFPLLMLPVFLAAGAAASVAYFVRVGGLDLKTAYFAGMPGGLVEMVLMAEANKADAHTVSLVHALRVLLVIMILPFAIRLFTGAPVSSTMPVAAGTPDMTDLLWVLLCVVGGSAVGILLRLPIRFFLGPLLFSAVLHATGVTDFNLPGWTAGAAQVVLGTVIGCRFRGVAPAEVLRIGIMSLGAVVILLAITALFAGIVGRISGYGFTAMLLAYSPGGLAEMSLIAYTLKIETMFVFGMHLLRVLIVAFGAALVLPRVRRFAERRRGPGGG</sequence>
<feature type="transmembrane region" description="Helical" evidence="1">
    <location>
        <begin position="322"/>
        <end position="343"/>
    </location>
</feature>
<feature type="transmembrane region" description="Helical" evidence="1">
    <location>
        <begin position="264"/>
        <end position="286"/>
    </location>
</feature>
<feature type="transmembrane region" description="Helical" evidence="1">
    <location>
        <begin position="9"/>
        <end position="28"/>
    </location>
</feature>
<name>A0ABW4R4F9_9RHOB</name>
<evidence type="ECO:0000256" key="1">
    <source>
        <dbReference type="SAM" id="Phobius"/>
    </source>
</evidence>
<dbReference type="PANTHER" id="PTHR38457">
    <property type="entry name" value="REGULATOR ABRB-RELATED"/>
    <property type="match status" value="1"/>
</dbReference>
<keyword evidence="1" id="KW-0472">Membrane</keyword>
<feature type="transmembrane region" description="Helical" evidence="1">
    <location>
        <begin position="189"/>
        <end position="210"/>
    </location>
</feature>
<reference evidence="3" key="1">
    <citation type="journal article" date="2019" name="Int. J. Syst. Evol. Microbiol.">
        <title>The Global Catalogue of Microorganisms (GCM) 10K type strain sequencing project: providing services to taxonomists for standard genome sequencing and annotation.</title>
        <authorList>
            <consortium name="The Broad Institute Genomics Platform"/>
            <consortium name="The Broad Institute Genome Sequencing Center for Infectious Disease"/>
            <person name="Wu L."/>
            <person name="Ma J."/>
        </authorList>
    </citation>
    <scope>NUCLEOTIDE SEQUENCE [LARGE SCALE GENOMIC DNA]</scope>
    <source>
        <strain evidence="3">CCUG 56029</strain>
    </source>
</reference>
<feature type="transmembrane region" description="Helical" evidence="1">
    <location>
        <begin position="34"/>
        <end position="51"/>
    </location>
</feature>